<sequence length="515" mass="57104">MSALATPAAKKHIVFLTYEAWGHARPLCVLAARMVKLHPVIVTFFTTHLNYTRVNAEMRRSFRPEEADLLSSIRVIALLGQMTGSLDTINLDMQFAEVYQKLVAQESVTCAHSNTQHEALGRPTAVVIDFFCAKPCEAIRNADHAAKIYTWYSGSASSILHPWGPEDMGGKGDSVAMVEAEMSRTGKPLAQVIDEMLFGVDGSIVRVPGLPPMYDHEYHPQIIPEVPGLRNVFLDIAKVFSKCDGVLMSTAESYEPDSIAGVCKWFAETSRSAYTFGPLLPEEKGSISKERDSSDKGIAIEEFLDTSLQTHGPKSLVYISFGTFWWPPNPQKVWEFLDVIMDLKKPFIMSHASPLAVIPDAVRQKVEMYGLGLLSPWSPQQTILAHPATAWFVTHGGHNGVIESISCGVPMICWPFIADQPINAVHLSDNLQVAYELIEVRTGERGLNSIYRNGRVPKGTVEAVRDEARDVLVKAFGEDGRQKRANLERLQQAFAQAWQEGGSSRRAITDWLSFC</sequence>
<dbReference type="PANTHER" id="PTHR48045">
    <property type="entry name" value="UDP-GLYCOSYLTRANSFERASE 72B1"/>
    <property type="match status" value="1"/>
</dbReference>
<evidence type="ECO:0000256" key="1">
    <source>
        <dbReference type="ARBA" id="ARBA00022679"/>
    </source>
</evidence>
<dbReference type="InterPro" id="IPR002213">
    <property type="entry name" value="UDP_glucos_trans"/>
</dbReference>
<evidence type="ECO:0000313" key="3">
    <source>
        <dbReference type="Proteomes" id="UP000250043"/>
    </source>
</evidence>
<dbReference type="PANTHER" id="PTHR48045:SF31">
    <property type="entry name" value="UDP-GLYCOSYLTRANSFERASE 76B1-LIKE"/>
    <property type="match status" value="1"/>
</dbReference>
<dbReference type="OrthoDB" id="5835829at2759"/>
<keyword evidence="3" id="KW-1185">Reference proteome</keyword>
<dbReference type="Proteomes" id="UP000250043">
    <property type="component" value="Unassembled WGS sequence"/>
</dbReference>
<name>A0A8E2AMF2_9APHY</name>
<dbReference type="GO" id="GO:0008194">
    <property type="term" value="F:UDP-glycosyltransferase activity"/>
    <property type="evidence" value="ECO:0007669"/>
    <property type="project" value="InterPro"/>
</dbReference>
<dbReference type="EMBL" id="KV722651">
    <property type="protein sequence ID" value="OCH84632.1"/>
    <property type="molecule type" value="Genomic_DNA"/>
</dbReference>
<gene>
    <name evidence="2" type="ORF">OBBRIDRAFT_741254</name>
</gene>
<dbReference type="CDD" id="cd03784">
    <property type="entry name" value="GT1_Gtf-like"/>
    <property type="match status" value="1"/>
</dbReference>
<keyword evidence="1 2" id="KW-0808">Transferase</keyword>
<organism evidence="2 3">
    <name type="scientific">Obba rivulosa</name>
    <dbReference type="NCBI Taxonomy" id="1052685"/>
    <lineage>
        <taxon>Eukaryota</taxon>
        <taxon>Fungi</taxon>
        <taxon>Dikarya</taxon>
        <taxon>Basidiomycota</taxon>
        <taxon>Agaricomycotina</taxon>
        <taxon>Agaricomycetes</taxon>
        <taxon>Polyporales</taxon>
        <taxon>Gelatoporiaceae</taxon>
        <taxon>Obba</taxon>
    </lineage>
</organism>
<proteinExistence type="predicted"/>
<accession>A0A8E2AMF2</accession>
<reference evidence="2 3" key="1">
    <citation type="submission" date="2016-07" db="EMBL/GenBank/DDBJ databases">
        <title>Draft genome of the white-rot fungus Obba rivulosa 3A-2.</title>
        <authorList>
            <consortium name="DOE Joint Genome Institute"/>
            <person name="Miettinen O."/>
            <person name="Riley R."/>
            <person name="Acob R."/>
            <person name="Barry K."/>
            <person name="Cullen D."/>
            <person name="De Vries R."/>
            <person name="Hainaut M."/>
            <person name="Hatakka A."/>
            <person name="Henrissat B."/>
            <person name="Hilden K."/>
            <person name="Kuo R."/>
            <person name="Labutti K."/>
            <person name="Lipzen A."/>
            <person name="Makela M.R."/>
            <person name="Sandor L."/>
            <person name="Spatafora J.W."/>
            <person name="Grigoriev I.V."/>
            <person name="Hibbett D.S."/>
        </authorList>
    </citation>
    <scope>NUCLEOTIDE SEQUENCE [LARGE SCALE GENOMIC DNA]</scope>
    <source>
        <strain evidence="2 3">3A-2</strain>
    </source>
</reference>
<protein>
    <submittedName>
        <fullName evidence="2">UDP-Glycosyltransferase/glycogen phosphorylase</fullName>
    </submittedName>
</protein>
<dbReference type="AlphaFoldDB" id="A0A8E2AMF2"/>
<dbReference type="Pfam" id="PF00201">
    <property type="entry name" value="UDPGT"/>
    <property type="match status" value="1"/>
</dbReference>
<evidence type="ECO:0000313" key="2">
    <source>
        <dbReference type="EMBL" id="OCH84632.1"/>
    </source>
</evidence>
<dbReference type="Gene3D" id="3.40.50.2000">
    <property type="entry name" value="Glycogen Phosphorylase B"/>
    <property type="match status" value="2"/>
</dbReference>
<dbReference type="SUPFAM" id="SSF53756">
    <property type="entry name" value="UDP-Glycosyltransferase/glycogen phosphorylase"/>
    <property type="match status" value="1"/>
</dbReference>